<comment type="caution">
    <text evidence="1">The sequence shown here is derived from an EMBL/GenBank/DDBJ whole genome shotgun (WGS) entry which is preliminary data.</text>
</comment>
<evidence type="ECO:0000313" key="1">
    <source>
        <dbReference type="EMBL" id="KAG8177492.1"/>
    </source>
</evidence>
<dbReference type="Proteomes" id="UP000827092">
    <property type="component" value="Unassembled WGS sequence"/>
</dbReference>
<reference evidence="1 2" key="1">
    <citation type="journal article" date="2022" name="Nat. Ecol. Evol.">
        <title>A masculinizing supergene underlies an exaggerated male reproductive morph in a spider.</title>
        <authorList>
            <person name="Hendrickx F."/>
            <person name="De Corte Z."/>
            <person name="Sonet G."/>
            <person name="Van Belleghem S.M."/>
            <person name="Kostlbacher S."/>
            <person name="Vangestel C."/>
        </authorList>
    </citation>
    <scope>NUCLEOTIDE SEQUENCE [LARGE SCALE GENOMIC DNA]</scope>
    <source>
        <strain evidence="1">W744_W776</strain>
    </source>
</reference>
<accession>A0AAV6TZB8</accession>
<proteinExistence type="predicted"/>
<protein>
    <submittedName>
        <fullName evidence="1">Uncharacterized protein</fullName>
    </submittedName>
</protein>
<sequence>MIHSRSIPTYLEKNIKLLQPDEHLKNAMRQLANVSPYNTSNVTTIMLAILASVNECFPHHTSISLHTHDKERCFICGVNFIRKNKNGCQEVKMRMTSPVNNELMGSEIYKYLSSTFLSIGHQILPIQDMVRRSKISSSLTLTTSGFESMDSEPEQNSQQRTINHIKNFNVKDHDSDASSVVNCIDEYISNNITPPEPLILKRNTILDELAAKPLEIKATLHDIHMHEQIIQCMFDINSVHIPSITDRYEIDKANIPSCDDFFDEKYLDHFDSAKHEGFINRCTIKRLCSAPDGQSILNFDDHNITDNLIFYYGIHDTETARLAPPVFSMESLLITILMLEKRIKNIFTQDNCSNAVMSVHQELHTHGDSLLSANALRLSRISFEVLCFRKARNLAAAARLYQDVMQQLDGKIDYHFIGSHSSVHKWLAVGDKPGVLVSNRYVIALPPKFDRFNFIQAIQKEKGAKIRCNVSDRHLRKEREGSGYQHSNNGKCNDTECIHLSTTIQRDINLPRKPLGLIQYGHHIKRTPLESGFIQVDYVIHPSNPANCSLVIFCSNTKPNQVSTYIISEDNEGHQFMIHSRSISTYLKKNIKLLQPDEHLKNAMRQLANVSPYNTSNVTTIMLAILASVNECFPHHTSISLHTHDKERCFICGVNFIRKNKNCCQEVKMRMTSPVNNELIGNL</sequence>
<dbReference type="EMBL" id="JAFNEN010000778">
    <property type="protein sequence ID" value="KAG8177492.1"/>
    <property type="molecule type" value="Genomic_DNA"/>
</dbReference>
<dbReference type="AlphaFoldDB" id="A0AAV6TZB8"/>
<keyword evidence="2" id="KW-1185">Reference proteome</keyword>
<evidence type="ECO:0000313" key="2">
    <source>
        <dbReference type="Proteomes" id="UP000827092"/>
    </source>
</evidence>
<gene>
    <name evidence="1" type="ORF">JTE90_008676</name>
</gene>
<name>A0AAV6TZB8_9ARAC</name>
<organism evidence="1 2">
    <name type="scientific">Oedothorax gibbosus</name>
    <dbReference type="NCBI Taxonomy" id="931172"/>
    <lineage>
        <taxon>Eukaryota</taxon>
        <taxon>Metazoa</taxon>
        <taxon>Ecdysozoa</taxon>
        <taxon>Arthropoda</taxon>
        <taxon>Chelicerata</taxon>
        <taxon>Arachnida</taxon>
        <taxon>Araneae</taxon>
        <taxon>Araneomorphae</taxon>
        <taxon>Entelegynae</taxon>
        <taxon>Araneoidea</taxon>
        <taxon>Linyphiidae</taxon>
        <taxon>Erigoninae</taxon>
        <taxon>Oedothorax</taxon>
    </lineage>
</organism>